<evidence type="ECO:0000256" key="1">
    <source>
        <dbReference type="SAM" id="Coils"/>
    </source>
</evidence>
<feature type="chain" id="PRO_5047460846" description="OmpH family outer membrane protein" evidence="2">
    <location>
        <begin position="26"/>
        <end position="156"/>
    </location>
</feature>
<comment type="caution">
    <text evidence="3">The sequence shown here is derived from an EMBL/GenBank/DDBJ whole genome shotgun (WGS) entry which is preliminary data.</text>
</comment>
<accession>A0ABV9ME23</accession>
<dbReference type="Proteomes" id="UP001595932">
    <property type="component" value="Unassembled WGS sequence"/>
</dbReference>
<reference evidence="4" key="1">
    <citation type="journal article" date="2019" name="Int. J. Syst. Evol. Microbiol.">
        <title>The Global Catalogue of Microorganisms (GCM) 10K type strain sequencing project: providing services to taxonomists for standard genome sequencing and annotation.</title>
        <authorList>
            <consortium name="The Broad Institute Genomics Platform"/>
            <consortium name="The Broad Institute Genome Sequencing Center for Infectious Disease"/>
            <person name="Wu L."/>
            <person name="Ma J."/>
        </authorList>
    </citation>
    <scope>NUCLEOTIDE SEQUENCE [LARGE SCALE GENOMIC DNA]</scope>
    <source>
        <strain evidence="4">CGMCC 1.12151</strain>
    </source>
</reference>
<organism evidence="3 4">
    <name type="scientific">Planococcus dechangensis</name>
    <dbReference type="NCBI Taxonomy" id="1176255"/>
    <lineage>
        <taxon>Bacteria</taxon>
        <taxon>Bacillati</taxon>
        <taxon>Bacillota</taxon>
        <taxon>Bacilli</taxon>
        <taxon>Bacillales</taxon>
        <taxon>Caryophanaceae</taxon>
        <taxon>Planococcus</taxon>
    </lineage>
</organism>
<keyword evidence="4" id="KW-1185">Reference proteome</keyword>
<dbReference type="RefSeq" id="WP_377279081.1">
    <property type="nucleotide sequence ID" value="NZ_JBHSGL010000005.1"/>
</dbReference>
<protein>
    <recommendedName>
        <fullName evidence="5">OmpH family outer membrane protein</fullName>
    </recommendedName>
</protein>
<sequence length="156" mass="17175">MFKKSIAAIALAFMMILSICNGAFASEVKIVDEVPSYSYQEGMSVDVVKAIEEVNKVNAKIEAEIAKNQEKADKLYTQYTAKLAKETDVEKQAQLTAKYEEQITTLIADLQVKAEKMTVKGMAKATAAGLEVEMVYVDVQFGDRSALIDPIIVVAW</sequence>
<proteinExistence type="predicted"/>
<gene>
    <name evidence="3" type="ORF">ACFO5U_10855</name>
</gene>
<dbReference type="EMBL" id="JBHSGL010000005">
    <property type="protein sequence ID" value="MFC4713366.1"/>
    <property type="molecule type" value="Genomic_DNA"/>
</dbReference>
<evidence type="ECO:0008006" key="5">
    <source>
        <dbReference type="Google" id="ProtNLM"/>
    </source>
</evidence>
<evidence type="ECO:0000256" key="2">
    <source>
        <dbReference type="SAM" id="SignalP"/>
    </source>
</evidence>
<feature type="coiled-coil region" evidence="1">
    <location>
        <begin position="51"/>
        <end position="78"/>
    </location>
</feature>
<feature type="signal peptide" evidence="2">
    <location>
        <begin position="1"/>
        <end position="25"/>
    </location>
</feature>
<name>A0ABV9ME23_9BACL</name>
<keyword evidence="1" id="KW-0175">Coiled coil</keyword>
<evidence type="ECO:0000313" key="4">
    <source>
        <dbReference type="Proteomes" id="UP001595932"/>
    </source>
</evidence>
<evidence type="ECO:0000313" key="3">
    <source>
        <dbReference type="EMBL" id="MFC4713366.1"/>
    </source>
</evidence>
<keyword evidence="2" id="KW-0732">Signal</keyword>